<dbReference type="PANTHER" id="PTHR31865">
    <property type="entry name" value="OSJNBA0071G03.3 PROTEIN"/>
    <property type="match status" value="1"/>
</dbReference>
<evidence type="ECO:0000313" key="2">
    <source>
        <dbReference type="EMBL" id="CAA0815592.1"/>
    </source>
</evidence>
<dbReference type="PANTHER" id="PTHR31865:SF3">
    <property type="entry name" value="PHOSPHODIESTERASE EPSILON-1, PUTATIVE (DUF1685)-RELATED"/>
    <property type="match status" value="1"/>
</dbReference>
<accession>A0A9N7MVU6</accession>
<dbReference type="Proteomes" id="UP001153555">
    <property type="component" value="Unassembled WGS sequence"/>
</dbReference>
<feature type="region of interest" description="Disordered" evidence="1">
    <location>
        <begin position="181"/>
        <end position="208"/>
    </location>
</feature>
<feature type="region of interest" description="Disordered" evidence="1">
    <location>
        <begin position="1"/>
        <end position="58"/>
    </location>
</feature>
<protein>
    <submittedName>
        <fullName evidence="2">Uncharacterized protein</fullName>
    </submittedName>
</protein>
<reference evidence="2" key="1">
    <citation type="submission" date="2019-12" db="EMBL/GenBank/DDBJ databases">
        <authorList>
            <person name="Scholes J."/>
        </authorList>
    </citation>
    <scope>NUCLEOTIDE SEQUENCE</scope>
</reference>
<organism evidence="2 3">
    <name type="scientific">Striga hermonthica</name>
    <name type="common">Purple witchweed</name>
    <name type="synonym">Buchnera hermonthica</name>
    <dbReference type="NCBI Taxonomy" id="68872"/>
    <lineage>
        <taxon>Eukaryota</taxon>
        <taxon>Viridiplantae</taxon>
        <taxon>Streptophyta</taxon>
        <taxon>Embryophyta</taxon>
        <taxon>Tracheophyta</taxon>
        <taxon>Spermatophyta</taxon>
        <taxon>Magnoliopsida</taxon>
        <taxon>eudicotyledons</taxon>
        <taxon>Gunneridae</taxon>
        <taxon>Pentapetalae</taxon>
        <taxon>asterids</taxon>
        <taxon>lamiids</taxon>
        <taxon>Lamiales</taxon>
        <taxon>Orobanchaceae</taxon>
        <taxon>Buchnereae</taxon>
        <taxon>Striga</taxon>
    </lineage>
</organism>
<dbReference type="InterPro" id="IPR012881">
    <property type="entry name" value="DUF1685"/>
</dbReference>
<name>A0A9N7MVU6_STRHE</name>
<dbReference type="AlphaFoldDB" id="A0A9N7MVU6"/>
<comment type="caution">
    <text evidence="2">The sequence shown here is derived from an EMBL/GenBank/DDBJ whole genome shotgun (WGS) entry which is preliminary data.</text>
</comment>
<evidence type="ECO:0000313" key="3">
    <source>
        <dbReference type="Proteomes" id="UP001153555"/>
    </source>
</evidence>
<dbReference type="EMBL" id="CACSLK010012531">
    <property type="protein sequence ID" value="CAA0815592.1"/>
    <property type="molecule type" value="Genomic_DNA"/>
</dbReference>
<feature type="compositionally biased region" description="Low complexity" evidence="1">
    <location>
        <begin position="93"/>
        <end position="111"/>
    </location>
</feature>
<evidence type="ECO:0000256" key="1">
    <source>
        <dbReference type="SAM" id="MobiDB-lite"/>
    </source>
</evidence>
<sequence>MKLSRNTGEPKAVNVIPRARPPAPSSPPSSSSLSEDENEELQRLEHAPPFWRNPSGDRRKLSKQLSLCEIPRDMAWERRRRQFLLCQERRRSSLTNNSNNNDNNNNNSKRNNNVREMMTDHDLTDEDLNELKGCIELGFGFNEEDGQRLCTTIPALDLYFAVNRQLSTSPVLSPCSNASSSNIGGRSSSFGGSPLSDSESNWKICSPGDDPEHVKTKLRHWAQAVACSVRQSS</sequence>
<feature type="region of interest" description="Disordered" evidence="1">
    <location>
        <begin position="92"/>
        <end position="113"/>
    </location>
</feature>
<dbReference type="Pfam" id="PF07939">
    <property type="entry name" value="DUF1685"/>
    <property type="match status" value="1"/>
</dbReference>
<dbReference type="OrthoDB" id="1912729at2759"/>
<proteinExistence type="predicted"/>
<keyword evidence="3" id="KW-1185">Reference proteome</keyword>
<feature type="compositionally biased region" description="Low complexity" evidence="1">
    <location>
        <begin position="181"/>
        <end position="199"/>
    </location>
</feature>
<gene>
    <name evidence="2" type="ORF">SHERM_15604</name>
</gene>